<dbReference type="Gene3D" id="3.40.50.2300">
    <property type="match status" value="1"/>
</dbReference>
<protein>
    <submittedName>
        <fullName evidence="3">Response regulator</fullName>
    </submittedName>
</protein>
<dbReference type="Proteomes" id="UP001302719">
    <property type="component" value="Chromosome"/>
</dbReference>
<dbReference type="GO" id="GO:0000160">
    <property type="term" value="P:phosphorelay signal transduction system"/>
    <property type="evidence" value="ECO:0007669"/>
    <property type="project" value="InterPro"/>
</dbReference>
<keyword evidence="1" id="KW-0597">Phosphoprotein</keyword>
<evidence type="ECO:0000313" key="3">
    <source>
        <dbReference type="EMBL" id="WNM59796.1"/>
    </source>
</evidence>
<dbReference type="CDD" id="cd17557">
    <property type="entry name" value="REC_Rcp-like"/>
    <property type="match status" value="1"/>
</dbReference>
<dbReference type="SMART" id="SM00448">
    <property type="entry name" value="REC"/>
    <property type="match status" value="1"/>
</dbReference>
<dbReference type="InterPro" id="IPR011006">
    <property type="entry name" value="CheY-like_superfamily"/>
</dbReference>
<dbReference type="KEGG" id="nall:PP769_08590"/>
<dbReference type="InterPro" id="IPR001789">
    <property type="entry name" value="Sig_transdc_resp-reg_receiver"/>
</dbReference>
<dbReference type="RefSeq" id="WP_312646654.1">
    <property type="nucleotide sequence ID" value="NZ_CP116967.1"/>
</dbReference>
<evidence type="ECO:0000256" key="1">
    <source>
        <dbReference type="PROSITE-ProRule" id="PRU00169"/>
    </source>
</evidence>
<dbReference type="EMBL" id="CP116967">
    <property type="protein sequence ID" value="WNM59796.1"/>
    <property type="molecule type" value="Genomic_DNA"/>
</dbReference>
<dbReference type="PANTHER" id="PTHR44520">
    <property type="entry name" value="RESPONSE REGULATOR RCP1-RELATED"/>
    <property type="match status" value="1"/>
</dbReference>
<dbReference type="PANTHER" id="PTHR44520:SF2">
    <property type="entry name" value="RESPONSE REGULATOR RCP1"/>
    <property type="match status" value="1"/>
</dbReference>
<feature type="modified residue" description="4-aspartylphosphate" evidence="1">
    <location>
        <position position="69"/>
    </location>
</feature>
<dbReference type="SUPFAM" id="SSF52172">
    <property type="entry name" value="CheY-like"/>
    <property type="match status" value="1"/>
</dbReference>
<dbReference type="Pfam" id="PF00072">
    <property type="entry name" value="Response_reg"/>
    <property type="match status" value="1"/>
</dbReference>
<organism evidence="3 4">
    <name type="scientific">Candidatus Nitrospira allomarina</name>
    <dbReference type="NCBI Taxonomy" id="3020900"/>
    <lineage>
        <taxon>Bacteria</taxon>
        <taxon>Pseudomonadati</taxon>
        <taxon>Nitrospirota</taxon>
        <taxon>Nitrospiria</taxon>
        <taxon>Nitrospirales</taxon>
        <taxon>Nitrospiraceae</taxon>
        <taxon>Nitrospira</taxon>
    </lineage>
</organism>
<gene>
    <name evidence="3" type="ORF">PP769_08590</name>
</gene>
<proteinExistence type="predicted"/>
<reference evidence="3 4" key="1">
    <citation type="submission" date="2023-01" db="EMBL/GenBank/DDBJ databases">
        <title>Cultivation and genomic characterization of new, ubiquitous marine nitrite-oxidizing bacteria from the Nitrospirales.</title>
        <authorList>
            <person name="Mueller A.J."/>
            <person name="Daebeler A."/>
            <person name="Herbold C.W."/>
            <person name="Kirkegaard R.H."/>
            <person name="Daims H."/>
        </authorList>
    </citation>
    <scope>NUCLEOTIDE SEQUENCE [LARGE SCALE GENOMIC DNA]</scope>
    <source>
        <strain evidence="3 4">VA</strain>
    </source>
</reference>
<name>A0AA96GDU5_9BACT</name>
<dbReference type="PROSITE" id="PS50110">
    <property type="entry name" value="RESPONSE_REGULATORY"/>
    <property type="match status" value="1"/>
</dbReference>
<evidence type="ECO:0000259" key="2">
    <source>
        <dbReference type="PROSITE" id="PS50110"/>
    </source>
</evidence>
<feature type="domain" description="Response regulatory" evidence="2">
    <location>
        <begin position="8"/>
        <end position="136"/>
    </location>
</feature>
<sequence length="161" mass="17745">MITLPIHTVLLVDDNPDDCEIVKEAWDEIPIGQELRCVNDGTELLDYLYCRGPFSRRECAPRPSVILLDLNMPHMTGGEVLTEIKKDPSLASIPIVVLTTSKAPRDIGHTAGMGVNGYMQKPDSYSGYLRMFTNLKMHWAEILAQPLAGSGGDSSNNVAWC</sequence>
<dbReference type="InterPro" id="IPR052893">
    <property type="entry name" value="TCS_response_regulator"/>
</dbReference>
<dbReference type="AlphaFoldDB" id="A0AA96GDU5"/>
<accession>A0AA96GDU5</accession>
<keyword evidence="4" id="KW-1185">Reference proteome</keyword>
<evidence type="ECO:0000313" key="4">
    <source>
        <dbReference type="Proteomes" id="UP001302719"/>
    </source>
</evidence>